<proteinExistence type="predicted"/>
<protein>
    <submittedName>
        <fullName evidence="1">Uncharacterized protein</fullName>
    </submittedName>
</protein>
<dbReference type="RefSeq" id="WP_010621763.1">
    <property type="nucleotide sequence ID" value="NZ_AZGF01000009.1"/>
</dbReference>
<dbReference type="Proteomes" id="UP000051820">
    <property type="component" value="Unassembled WGS sequence"/>
</dbReference>
<reference evidence="1 2" key="1">
    <citation type="journal article" date="2015" name="Genome Announc.">
        <title>Expanding the biotechnology potential of lactobacilli through comparative genomics of 213 strains and associated genera.</title>
        <authorList>
            <person name="Sun Z."/>
            <person name="Harris H.M."/>
            <person name="McCann A."/>
            <person name="Guo C."/>
            <person name="Argimon S."/>
            <person name="Zhang W."/>
            <person name="Yang X."/>
            <person name="Jeffery I.B."/>
            <person name="Cooney J.C."/>
            <person name="Kagawa T.F."/>
            <person name="Liu W."/>
            <person name="Song Y."/>
            <person name="Salvetti E."/>
            <person name="Wrobel A."/>
            <person name="Rasinkangas P."/>
            <person name="Parkhill J."/>
            <person name="Rea M.C."/>
            <person name="O'Sullivan O."/>
            <person name="Ritari J."/>
            <person name="Douillard F.P."/>
            <person name="Paul Ross R."/>
            <person name="Yang R."/>
            <person name="Briner A.E."/>
            <person name="Felis G.E."/>
            <person name="de Vos W.M."/>
            <person name="Barrangou R."/>
            <person name="Klaenhammer T.R."/>
            <person name="Caufield P.W."/>
            <person name="Cui Y."/>
            <person name="Zhang H."/>
            <person name="O'Toole P.W."/>
        </authorList>
    </citation>
    <scope>NUCLEOTIDE SEQUENCE [LARGE SCALE GENOMIC DNA]</scope>
    <source>
        <strain evidence="1 2">DSM 5007</strain>
    </source>
</reference>
<evidence type="ECO:0000313" key="1">
    <source>
        <dbReference type="EMBL" id="KRM12250.1"/>
    </source>
</evidence>
<dbReference type="AlphaFoldDB" id="A0A0R1W3L6"/>
<comment type="caution">
    <text evidence="1">The sequence shown here is derived from an EMBL/GenBank/DDBJ whole genome shotgun (WGS) entry which is preliminary data.</text>
</comment>
<accession>A0A0R1W3L6</accession>
<evidence type="ECO:0000313" key="2">
    <source>
        <dbReference type="Proteomes" id="UP000051820"/>
    </source>
</evidence>
<dbReference type="EMBL" id="AZGF01000009">
    <property type="protein sequence ID" value="KRM12250.1"/>
    <property type="molecule type" value="Genomic_DNA"/>
</dbReference>
<gene>
    <name evidence="1" type="ORF">FD16_GL002435</name>
</gene>
<organism evidence="1 2">
    <name type="scientific">Paucilactobacillus suebicus DSM 5007 = KCTC 3549</name>
    <dbReference type="NCBI Taxonomy" id="1423807"/>
    <lineage>
        <taxon>Bacteria</taxon>
        <taxon>Bacillati</taxon>
        <taxon>Bacillota</taxon>
        <taxon>Bacilli</taxon>
        <taxon>Lactobacillales</taxon>
        <taxon>Lactobacillaceae</taxon>
        <taxon>Paucilactobacillus</taxon>
    </lineage>
</organism>
<keyword evidence="2" id="KW-1185">Reference proteome</keyword>
<dbReference type="PATRIC" id="fig|1423807.3.peg.2514"/>
<name>A0A0R1W3L6_9LACO</name>
<sequence>MSTFNDLRIAYLNSNNNHNELSQAELNHYEQLIFKSRVENEQDAHAFSRSQLQEIYLTGAKAGLYAAYTTYASSTKKEREQLNYNVIISLADRWATITTGVMIDALSNVKSKEFTQMNEQIEVIIENAGNLRKLLMIDLMCVYFSGWQVGFDVSLEMLKAADLNEVDEAIQMTKKVKQRAEIEAFSQFKYTLDHDDAMLIVYRDINAGLQSKK</sequence>